<accession>A0ABZ2RPQ5</accession>
<organism evidence="1 2">
    <name type="scientific">Ectopseudomonas mendocina</name>
    <name type="common">Pseudomonas mendocina</name>
    <dbReference type="NCBI Taxonomy" id="300"/>
    <lineage>
        <taxon>Bacteria</taxon>
        <taxon>Pseudomonadati</taxon>
        <taxon>Pseudomonadota</taxon>
        <taxon>Gammaproteobacteria</taxon>
        <taxon>Pseudomonadales</taxon>
        <taxon>Pseudomonadaceae</taxon>
        <taxon>Ectopseudomonas</taxon>
    </lineage>
</organism>
<sequence>MQEPDRKSAFRIAISSFIEERREAKLKGLKEGAAAEAAGKYEYGAWLADAARRVSQIQAVTHVLKATHPDARGSSLYSQPNTLHQHSEIGTHLLGGDYADDIVGNAAALDVYKFLKVEVEGKRLLDWLQAGDNDLIAALHDDPATATQWADAFKGLVRSADKLSSHSLAKQLYWSISGEPADDNGYHLLLPLFASSLTHAVHQDINDARFGEANKLARQAKRDGKPHDAPYHDYRDLVARKLGGTKPQNISQLNSERGGVNYLLASRPPNWDLKRPRHLFFVDSVLPRFSRYEDVPELIAALLKLLKSNPTPTLETRQKRERIERSLGESLAAFGASIQAQQKIGWTQDEDCRLPLSKQLWLDPERADLPLRPGHEEEDQAFKQAYEAKDWPDHVAHRFGLWLNAILIENGLPVGDAEHAHWARQAIIDVDWPAPMQRRAVAPASGEEVSHG</sequence>
<dbReference type="EMBL" id="CP148074">
    <property type="protein sequence ID" value="WXL26149.1"/>
    <property type="molecule type" value="Genomic_DNA"/>
</dbReference>
<evidence type="ECO:0000313" key="1">
    <source>
        <dbReference type="EMBL" id="WXL26149.1"/>
    </source>
</evidence>
<keyword evidence="2" id="KW-1185">Reference proteome</keyword>
<protein>
    <submittedName>
        <fullName evidence="1">Type I-F CRISPR-associated protein Csy1</fullName>
    </submittedName>
</protein>
<dbReference type="Proteomes" id="UP001476583">
    <property type="component" value="Chromosome"/>
</dbReference>
<name>A0ABZ2RPQ5_ECTME</name>
<reference evidence="1 2" key="1">
    <citation type="submission" date="2024-03" db="EMBL/GenBank/DDBJ databases">
        <title>Complete genome of BD2.</title>
        <authorList>
            <person name="Cao G."/>
        </authorList>
    </citation>
    <scope>NUCLEOTIDE SEQUENCE [LARGE SCALE GENOMIC DNA]</scope>
    <source>
        <strain evidence="1 2">BD2</strain>
    </source>
</reference>
<evidence type="ECO:0000313" key="2">
    <source>
        <dbReference type="Proteomes" id="UP001476583"/>
    </source>
</evidence>
<dbReference type="Pfam" id="PF09611">
    <property type="entry name" value="Cas_Csy1"/>
    <property type="match status" value="1"/>
</dbReference>
<proteinExistence type="predicted"/>
<dbReference type="InterPro" id="IPR013397">
    <property type="entry name" value="CRISPR-assoc_prot_Csy1"/>
</dbReference>
<dbReference type="NCBIfam" id="TIGR02564">
    <property type="entry name" value="cas_Csy1"/>
    <property type="match status" value="1"/>
</dbReference>
<gene>
    <name evidence="1" type="primary">csy1</name>
    <name evidence="1" type="ORF">WG219_01285</name>
</gene>